<reference evidence="1 2" key="1">
    <citation type="submission" date="2016-12" db="EMBL/GenBank/DDBJ databases">
        <title>Diversity of luminous bacteria.</title>
        <authorList>
            <person name="Yoshizawa S."/>
            <person name="Kogure K."/>
        </authorList>
    </citation>
    <scope>NUCLEOTIDE SEQUENCE [LARGE SCALE GENOMIC DNA]</scope>
    <source>
        <strain evidence="1 2">LC1-200</strain>
    </source>
</reference>
<organism evidence="1 2">
    <name type="scientific">Photobacterium angustum</name>
    <dbReference type="NCBI Taxonomy" id="661"/>
    <lineage>
        <taxon>Bacteria</taxon>
        <taxon>Pseudomonadati</taxon>
        <taxon>Pseudomonadota</taxon>
        <taxon>Gammaproteobacteria</taxon>
        <taxon>Vibrionales</taxon>
        <taxon>Vibrionaceae</taxon>
        <taxon>Photobacterium</taxon>
    </lineage>
</organism>
<evidence type="ECO:0000313" key="1">
    <source>
        <dbReference type="EMBL" id="PQJ62596.1"/>
    </source>
</evidence>
<dbReference type="Proteomes" id="UP000238730">
    <property type="component" value="Unassembled WGS sequence"/>
</dbReference>
<gene>
    <name evidence="1" type="ORF">BTO08_20430</name>
</gene>
<dbReference type="EMBL" id="MSCJ01000003">
    <property type="protein sequence ID" value="PQJ62596.1"/>
    <property type="molecule type" value="Genomic_DNA"/>
</dbReference>
<evidence type="ECO:0000313" key="2">
    <source>
        <dbReference type="Proteomes" id="UP000238730"/>
    </source>
</evidence>
<dbReference type="OrthoDB" id="5824736at2"/>
<protein>
    <submittedName>
        <fullName evidence="1">Uncharacterized protein</fullName>
    </submittedName>
</protein>
<name>A0A2S7VKB9_PHOAN</name>
<dbReference type="RefSeq" id="WP_105062390.1">
    <property type="nucleotide sequence ID" value="NZ_MSCJ01000003.1"/>
</dbReference>
<proteinExistence type="predicted"/>
<dbReference type="AlphaFoldDB" id="A0A2S7VKB9"/>
<comment type="caution">
    <text evidence="1">The sequence shown here is derived from an EMBL/GenBank/DDBJ whole genome shotgun (WGS) entry which is preliminary data.</text>
</comment>
<accession>A0A2S7VKB9</accession>
<sequence length="252" mass="28726">MSTRLCETASLELEVQSAVQQILTTMALNPSSNSHSAKKSACIFQNKITYTLYLLLQSFQGESLNTISKQCHYGTNVSFQNFDQISQKLTEVIRQSQHDFAIRAANRRGTLTHITQKETTELVENTFNTECEMVISALSIQQMTSLINTFTTQEDITESLDLVFSRVIVNQDIDEGFQLSKQATYKLVEQISHSITGELCQLILTQHISQQHQEDFEQYLHTVRTLAEHFVSQSYLLNAPFLIDKTDFDNLE</sequence>